<comment type="cofactor">
    <cofactor evidence="6">
        <name>Mn(2+)</name>
        <dbReference type="ChEBI" id="CHEBI:29035"/>
    </cofactor>
</comment>
<dbReference type="GO" id="GO:0000034">
    <property type="term" value="F:adenine deaminase activity"/>
    <property type="evidence" value="ECO:0007669"/>
    <property type="project" value="UniProtKB-UniRule"/>
</dbReference>
<accession>A0A379DEZ1</accession>
<dbReference type="PANTHER" id="PTHR11113">
    <property type="entry name" value="N-ACETYLGLUCOSAMINE-6-PHOSPHATE DEACETYLASE"/>
    <property type="match status" value="1"/>
</dbReference>
<protein>
    <recommendedName>
        <fullName evidence="2 6">Adenine deaminase</fullName>
        <shortName evidence="6">Adenase</shortName>
        <shortName evidence="6">Adenine aminase</shortName>
        <ecNumber evidence="2 6">3.5.4.2</ecNumber>
    </recommendedName>
</protein>
<dbReference type="AlphaFoldDB" id="A0A379DEZ1"/>
<dbReference type="Gene3D" id="3.20.20.140">
    <property type="entry name" value="Metal-dependent hydrolases"/>
    <property type="match status" value="1"/>
</dbReference>
<dbReference type="Proteomes" id="UP000254777">
    <property type="component" value="Unassembled WGS sequence"/>
</dbReference>
<dbReference type="SUPFAM" id="SSF51556">
    <property type="entry name" value="Metallo-dependent hydrolases"/>
    <property type="match status" value="1"/>
</dbReference>
<dbReference type="InterPro" id="IPR026912">
    <property type="entry name" value="Adenine_deam_C"/>
</dbReference>
<organism evidence="9 10">
    <name type="scientific">Peptoniphilus indolicus</name>
    <dbReference type="NCBI Taxonomy" id="33030"/>
    <lineage>
        <taxon>Bacteria</taxon>
        <taxon>Bacillati</taxon>
        <taxon>Bacillota</taxon>
        <taxon>Tissierellia</taxon>
        <taxon>Tissierellales</taxon>
        <taxon>Peptoniphilaceae</taxon>
        <taxon>Peptoniphilus</taxon>
    </lineage>
</organism>
<dbReference type="SUPFAM" id="SSF51338">
    <property type="entry name" value="Composite domain of metallo-dependent hydrolases"/>
    <property type="match status" value="1"/>
</dbReference>
<dbReference type="RefSeq" id="WP_004821181.1">
    <property type="nucleotide sequence ID" value="NZ_UGTH01000001.1"/>
</dbReference>
<evidence type="ECO:0000259" key="7">
    <source>
        <dbReference type="Pfam" id="PF01979"/>
    </source>
</evidence>
<dbReference type="GO" id="GO:0006146">
    <property type="term" value="P:adenine catabolic process"/>
    <property type="evidence" value="ECO:0007669"/>
    <property type="project" value="InterPro"/>
</dbReference>
<feature type="domain" description="Amidohydrolase-related" evidence="7">
    <location>
        <begin position="56"/>
        <end position="339"/>
    </location>
</feature>
<dbReference type="InterPro" id="IPR011059">
    <property type="entry name" value="Metal-dep_hydrolase_composite"/>
</dbReference>
<evidence type="ECO:0000256" key="3">
    <source>
        <dbReference type="ARBA" id="ARBA00022801"/>
    </source>
</evidence>
<dbReference type="CDD" id="cd01295">
    <property type="entry name" value="AdeC"/>
    <property type="match status" value="1"/>
</dbReference>
<keyword evidence="3 6" id="KW-0378">Hydrolase</keyword>
<dbReference type="InterPro" id="IPR006680">
    <property type="entry name" value="Amidohydro-rel"/>
</dbReference>
<feature type="domain" description="Adenine deaminase C-terminal" evidence="8">
    <location>
        <begin position="390"/>
        <end position="557"/>
    </location>
</feature>
<dbReference type="InterPro" id="IPR032466">
    <property type="entry name" value="Metal_Hydrolase"/>
</dbReference>
<dbReference type="PANTHER" id="PTHR11113:SF2">
    <property type="entry name" value="ADENINE DEAMINASE"/>
    <property type="match status" value="1"/>
</dbReference>
<evidence type="ECO:0000259" key="8">
    <source>
        <dbReference type="Pfam" id="PF13382"/>
    </source>
</evidence>
<dbReference type="EC" id="3.5.4.2" evidence="2 6"/>
<evidence type="ECO:0000256" key="2">
    <source>
        <dbReference type="ARBA" id="ARBA00012782"/>
    </source>
</evidence>
<keyword evidence="4 6" id="KW-0464">Manganese</keyword>
<dbReference type="EMBL" id="UGTH01000001">
    <property type="protein sequence ID" value="SUB75833.1"/>
    <property type="molecule type" value="Genomic_DNA"/>
</dbReference>
<comment type="catalytic activity">
    <reaction evidence="5 6">
        <text>adenine + H2O + H(+) = hypoxanthine + NH4(+)</text>
        <dbReference type="Rhea" id="RHEA:23688"/>
        <dbReference type="ChEBI" id="CHEBI:15377"/>
        <dbReference type="ChEBI" id="CHEBI:15378"/>
        <dbReference type="ChEBI" id="CHEBI:16708"/>
        <dbReference type="ChEBI" id="CHEBI:17368"/>
        <dbReference type="ChEBI" id="CHEBI:28938"/>
        <dbReference type="EC" id="3.5.4.2"/>
    </reaction>
</comment>
<reference evidence="9 10" key="1">
    <citation type="submission" date="2018-06" db="EMBL/GenBank/DDBJ databases">
        <authorList>
            <consortium name="Pathogen Informatics"/>
            <person name="Doyle S."/>
        </authorList>
    </citation>
    <scope>NUCLEOTIDE SEQUENCE [LARGE SCALE GENOMIC DNA]</scope>
    <source>
        <strain evidence="9 10">NCTC11088</strain>
    </source>
</reference>
<dbReference type="Pfam" id="PF13382">
    <property type="entry name" value="Adenine_deam_C"/>
    <property type="match status" value="1"/>
</dbReference>
<proteinExistence type="inferred from homology"/>
<evidence type="ECO:0000313" key="9">
    <source>
        <dbReference type="EMBL" id="SUB75833.1"/>
    </source>
</evidence>
<dbReference type="HAMAP" id="MF_01518">
    <property type="entry name" value="Adenine_deamin"/>
    <property type="match status" value="1"/>
</dbReference>
<comment type="similarity">
    <text evidence="1 6">Belongs to the metallo-dependent hydrolases superfamily. Adenine deaminase family.</text>
</comment>
<dbReference type="Gene3D" id="2.30.40.10">
    <property type="entry name" value="Urease, subunit C, domain 1"/>
    <property type="match status" value="1"/>
</dbReference>
<gene>
    <name evidence="9" type="primary">adeC</name>
    <name evidence="6" type="synonym">ade</name>
    <name evidence="9" type="ORF">NCTC11088_01637</name>
</gene>
<sequence>MLKSDMKADLIIKDARVIDVFQNEIYKGNVAVKNGKIIGIGDYEDADEIVDAKGAYLSPTMTDGHVHIESSMVSPAEFLKCLVARGVSTIIADPHEIANVCGLDGLEYIIDETKDLPAHVYVMLPSCVPCTPFETSGAILKACDYKEMINDPRVLGLGEMMDFVGTVNRAEDILEKIDLAKNSNKVIDGHAPLLSGKALDDYVLAGILTDHECSAVDEMKEKIRRGMYIQLREGTAAKNLEALIKGVTKDNISRCFFCTDDRHPEDLLKDGNVDNNVRKAIKLGMEPLDAIKMATLNPAQCYKMENSGAIAPGYVADFFLFDDLNNINAKAVFIGGKKVAEDGKVIVDFSPKLSPKVLSKMKIKDFKLEDLKLKLNSNRVHVIEMEKESLLTKKVVCDVDVKDGYFEYSDDGIRKIVVIERHTGNSTIAIGLIKGYDIKNAAVGTTIAHDSHNLVVIGDNDEDMLNVIKRIDEMSGGMAISSNGKLEGSLRLDIAGIMSSKSMTEVHEDIKKLLKKAKELGVGDGIDPFMTLGFMALPVIPDIKMTDKGLFDVNEFKHIPLEV</sequence>
<evidence type="ECO:0000256" key="1">
    <source>
        <dbReference type="ARBA" id="ARBA00006773"/>
    </source>
</evidence>
<dbReference type="NCBIfam" id="TIGR01178">
    <property type="entry name" value="ade"/>
    <property type="match status" value="1"/>
</dbReference>
<evidence type="ECO:0000256" key="4">
    <source>
        <dbReference type="ARBA" id="ARBA00023211"/>
    </source>
</evidence>
<evidence type="ECO:0000313" key="10">
    <source>
        <dbReference type="Proteomes" id="UP000254777"/>
    </source>
</evidence>
<dbReference type="InterPro" id="IPR006679">
    <property type="entry name" value="Adenine_deam"/>
</dbReference>
<name>A0A379DEZ1_9FIRM</name>
<evidence type="ECO:0000256" key="6">
    <source>
        <dbReference type="HAMAP-Rule" id="MF_01518"/>
    </source>
</evidence>
<dbReference type="Pfam" id="PF01979">
    <property type="entry name" value="Amidohydro_1"/>
    <property type="match status" value="1"/>
</dbReference>
<evidence type="ECO:0000256" key="5">
    <source>
        <dbReference type="ARBA" id="ARBA00047720"/>
    </source>
</evidence>